<feature type="coiled-coil region" evidence="1">
    <location>
        <begin position="4"/>
        <end position="31"/>
    </location>
</feature>
<name>A0A7X3HBK6_9GAMM</name>
<accession>A0A7X3HBK6</accession>
<keyword evidence="1" id="KW-0175">Coiled coil</keyword>
<feature type="region of interest" description="Disordered" evidence="2">
    <location>
        <begin position="42"/>
        <end position="62"/>
    </location>
</feature>
<reference evidence="3 4" key="1">
    <citation type="submission" date="2019-12" db="EMBL/GenBank/DDBJ databases">
        <title>Draft genome sequence of Pseudomonas otitidis recovered from a chicken carcass.</title>
        <authorList>
            <person name="Vieira T.R."/>
            <person name="Oliviera E.F.C."/>
            <person name="Silva N.M.V."/>
            <person name="Sambrano G.E."/>
            <person name="Cibulski S.P."/>
            <person name="Cardoso M.R.I."/>
        </authorList>
    </citation>
    <scope>NUCLEOTIDE SEQUENCE [LARGE SCALE GENOMIC DNA]</scope>
    <source>
        <strain evidence="3 4">25_K</strain>
    </source>
</reference>
<organism evidence="3 4">
    <name type="scientific">Metapseudomonas otitidis</name>
    <dbReference type="NCBI Taxonomy" id="319939"/>
    <lineage>
        <taxon>Bacteria</taxon>
        <taxon>Pseudomonadati</taxon>
        <taxon>Pseudomonadota</taxon>
        <taxon>Gammaproteobacteria</taxon>
        <taxon>Pseudomonadales</taxon>
        <taxon>Pseudomonadaceae</taxon>
        <taxon>Metapseudomonas</taxon>
    </lineage>
</organism>
<evidence type="ECO:0000256" key="2">
    <source>
        <dbReference type="SAM" id="MobiDB-lite"/>
    </source>
</evidence>
<protein>
    <submittedName>
        <fullName evidence="3">Uncharacterized protein</fullName>
    </submittedName>
</protein>
<evidence type="ECO:0000256" key="1">
    <source>
        <dbReference type="SAM" id="Coils"/>
    </source>
</evidence>
<sequence>MNGHDKHSGDLATVKNQLAQLLEEQRQTNQLLLILIEAVAGDGAEPGDDEAHGGSYLSGAPL</sequence>
<dbReference type="RefSeq" id="WP_160482060.1">
    <property type="nucleotide sequence ID" value="NZ_WTFN01000068.1"/>
</dbReference>
<proteinExistence type="predicted"/>
<gene>
    <name evidence="3" type="ORF">GO594_22295</name>
</gene>
<dbReference type="EMBL" id="WTFN01000068">
    <property type="protein sequence ID" value="MWK58722.1"/>
    <property type="molecule type" value="Genomic_DNA"/>
</dbReference>
<dbReference type="AlphaFoldDB" id="A0A7X3HBK6"/>
<evidence type="ECO:0000313" key="4">
    <source>
        <dbReference type="Proteomes" id="UP000461288"/>
    </source>
</evidence>
<comment type="caution">
    <text evidence="3">The sequence shown here is derived from an EMBL/GenBank/DDBJ whole genome shotgun (WGS) entry which is preliminary data.</text>
</comment>
<dbReference type="Proteomes" id="UP000461288">
    <property type="component" value="Unassembled WGS sequence"/>
</dbReference>
<evidence type="ECO:0000313" key="3">
    <source>
        <dbReference type="EMBL" id="MWK58722.1"/>
    </source>
</evidence>